<evidence type="ECO:0000256" key="1">
    <source>
        <dbReference type="SAM" id="Coils"/>
    </source>
</evidence>
<dbReference type="RefSeq" id="WP_098061653.1">
    <property type="nucleotide sequence ID" value="NZ_PDEP01000004.1"/>
</dbReference>
<feature type="region of interest" description="Disordered" evidence="2">
    <location>
        <begin position="1"/>
        <end position="20"/>
    </location>
</feature>
<dbReference type="Pfam" id="PF13399">
    <property type="entry name" value="LytR_C"/>
    <property type="match status" value="1"/>
</dbReference>
<proteinExistence type="predicted"/>
<feature type="coiled-coil region" evidence="1">
    <location>
        <begin position="48"/>
        <end position="75"/>
    </location>
</feature>
<keyword evidence="3" id="KW-1133">Transmembrane helix</keyword>
<dbReference type="AlphaFoldDB" id="A0A2H3NMM6"/>
<feature type="domain" description="LytR/CpsA/Psr regulator C-terminal" evidence="4">
    <location>
        <begin position="193"/>
        <end position="283"/>
    </location>
</feature>
<dbReference type="Gene3D" id="3.30.70.2390">
    <property type="match status" value="1"/>
</dbReference>
<keyword evidence="1" id="KW-0175">Coiled coil</keyword>
<evidence type="ECO:0000256" key="2">
    <source>
        <dbReference type="SAM" id="MobiDB-lite"/>
    </source>
</evidence>
<accession>A0A2H3NMM6</accession>
<keyword evidence="3" id="KW-0812">Transmembrane</keyword>
<dbReference type="OrthoDB" id="9810642at2"/>
<evidence type="ECO:0000313" key="6">
    <source>
        <dbReference type="Proteomes" id="UP000221024"/>
    </source>
</evidence>
<sequence length="287" mass="30485">MPDDVPPSGADASNTDEPLDFAEAAETLVALQEQLGRFEHLTRTLGDVADSGAELANASEALAEAQQRLAEQTQEPSDINASVAQSVAALHESVRSLNAGMQDIMEEVGTQGGTNGTPRRRTGGHDPWNAATFSILTGIALVLIVVIVQWQMLDLSTLEGAPPSSGEAPESEPQTIVEQTLYPHQEPIIQIEDLRVQVLNGVGQAGLASQFQERVEATGAQVPEIGNLPTGTAPETTIYLHRNAFDMAEIIADALGLDRRRIVPGPPASEAAVDLTLVVGRDYQTLE</sequence>
<evidence type="ECO:0000313" key="5">
    <source>
        <dbReference type="EMBL" id="PEN07930.1"/>
    </source>
</evidence>
<evidence type="ECO:0000256" key="3">
    <source>
        <dbReference type="SAM" id="Phobius"/>
    </source>
</evidence>
<dbReference type="InterPro" id="IPR027381">
    <property type="entry name" value="LytR/CpsA/Psr_C"/>
</dbReference>
<organism evidence="5 6">
    <name type="scientific">Longimonas halophila</name>
    <dbReference type="NCBI Taxonomy" id="1469170"/>
    <lineage>
        <taxon>Bacteria</taxon>
        <taxon>Pseudomonadati</taxon>
        <taxon>Rhodothermota</taxon>
        <taxon>Rhodothermia</taxon>
        <taxon>Rhodothermales</taxon>
        <taxon>Salisaetaceae</taxon>
        <taxon>Longimonas</taxon>
    </lineage>
</organism>
<protein>
    <recommendedName>
        <fullName evidence="4">LytR/CpsA/Psr regulator C-terminal domain-containing protein</fullName>
    </recommendedName>
</protein>
<evidence type="ECO:0000259" key="4">
    <source>
        <dbReference type="Pfam" id="PF13399"/>
    </source>
</evidence>
<reference evidence="5 6" key="1">
    <citation type="submission" date="2017-10" db="EMBL/GenBank/DDBJ databases">
        <title>Draft genome of Longimonas halophila.</title>
        <authorList>
            <person name="Goh K.M."/>
            <person name="Shamsir M.S."/>
            <person name="Lim S.W."/>
        </authorList>
    </citation>
    <scope>NUCLEOTIDE SEQUENCE [LARGE SCALE GENOMIC DNA]</scope>
    <source>
        <strain evidence="5 6">KCTC 42399</strain>
    </source>
</reference>
<name>A0A2H3NMM6_9BACT</name>
<feature type="transmembrane region" description="Helical" evidence="3">
    <location>
        <begin position="128"/>
        <end position="150"/>
    </location>
</feature>
<keyword evidence="6" id="KW-1185">Reference proteome</keyword>
<comment type="caution">
    <text evidence="5">The sequence shown here is derived from an EMBL/GenBank/DDBJ whole genome shotgun (WGS) entry which is preliminary data.</text>
</comment>
<keyword evidence="3" id="KW-0472">Membrane</keyword>
<dbReference type="Proteomes" id="UP000221024">
    <property type="component" value="Unassembled WGS sequence"/>
</dbReference>
<gene>
    <name evidence="5" type="ORF">CRI93_05655</name>
</gene>
<dbReference type="EMBL" id="PDEP01000004">
    <property type="protein sequence ID" value="PEN07930.1"/>
    <property type="molecule type" value="Genomic_DNA"/>
</dbReference>